<organism evidence="1 2">
    <name type="scientific">Datura stramonium</name>
    <name type="common">Jimsonweed</name>
    <name type="synonym">Common thornapple</name>
    <dbReference type="NCBI Taxonomy" id="4076"/>
    <lineage>
        <taxon>Eukaryota</taxon>
        <taxon>Viridiplantae</taxon>
        <taxon>Streptophyta</taxon>
        <taxon>Embryophyta</taxon>
        <taxon>Tracheophyta</taxon>
        <taxon>Spermatophyta</taxon>
        <taxon>Magnoliopsida</taxon>
        <taxon>eudicotyledons</taxon>
        <taxon>Gunneridae</taxon>
        <taxon>Pentapetalae</taxon>
        <taxon>asterids</taxon>
        <taxon>lamiids</taxon>
        <taxon>Solanales</taxon>
        <taxon>Solanaceae</taxon>
        <taxon>Solanoideae</taxon>
        <taxon>Datureae</taxon>
        <taxon>Datura</taxon>
    </lineage>
</organism>
<keyword evidence="2" id="KW-1185">Reference proteome</keyword>
<sequence length="70" mass="7990">MQSFSRVVGVRTLQINIGYGLGVRLFIMLSRDTTKAVLLQRNLFCRSKTVAEVKRPMQQWPNPVSRPVSI</sequence>
<dbReference type="Proteomes" id="UP000823775">
    <property type="component" value="Unassembled WGS sequence"/>
</dbReference>
<proteinExistence type="predicted"/>
<dbReference type="EMBL" id="JACEIK010000816">
    <property type="protein sequence ID" value="MCD7462602.1"/>
    <property type="molecule type" value="Genomic_DNA"/>
</dbReference>
<comment type="caution">
    <text evidence="1">The sequence shown here is derived from an EMBL/GenBank/DDBJ whole genome shotgun (WGS) entry which is preliminary data.</text>
</comment>
<reference evidence="1 2" key="1">
    <citation type="journal article" date="2021" name="BMC Genomics">
        <title>Datura genome reveals duplications of psychoactive alkaloid biosynthetic genes and high mutation rate following tissue culture.</title>
        <authorList>
            <person name="Rajewski A."/>
            <person name="Carter-House D."/>
            <person name="Stajich J."/>
            <person name="Litt A."/>
        </authorList>
    </citation>
    <scope>NUCLEOTIDE SEQUENCE [LARGE SCALE GENOMIC DNA]</scope>
    <source>
        <strain evidence="1">AR-01</strain>
    </source>
</reference>
<evidence type="ECO:0000313" key="2">
    <source>
        <dbReference type="Proteomes" id="UP000823775"/>
    </source>
</evidence>
<evidence type="ECO:0000313" key="1">
    <source>
        <dbReference type="EMBL" id="MCD7462602.1"/>
    </source>
</evidence>
<protein>
    <submittedName>
        <fullName evidence="1">Uncharacterized protein</fullName>
    </submittedName>
</protein>
<accession>A0ABS8SW60</accession>
<name>A0ABS8SW60_DATST</name>
<gene>
    <name evidence="1" type="ORF">HAX54_048889</name>
</gene>